<dbReference type="Gramene" id="OIV97087">
    <property type="protein sequence ID" value="OIV97087"/>
    <property type="gene ID" value="TanjilG_14001"/>
</dbReference>
<dbReference type="InterPro" id="IPR012938">
    <property type="entry name" value="Glc/Sorbosone_DH"/>
</dbReference>
<dbReference type="PANTHER" id="PTHR19328:SF70">
    <property type="entry name" value="PROTEIN, PUTATIVE-RELATED"/>
    <property type="match status" value="1"/>
</dbReference>
<protein>
    <recommendedName>
        <fullName evidence="1">Glucose/Sorbosone dehydrogenase domain-containing protein</fullName>
    </recommendedName>
</protein>
<evidence type="ECO:0000313" key="3">
    <source>
        <dbReference type="Proteomes" id="UP000188354"/>
    </source>
</evidence>
<dbReference type="Pfam" id="PF07995">
    <property type="entry name" value="GSDH"/>
    <property type="match status" value="1"/>
</dbReference>
<dbReference type="EMBL" id="CM007375">
    <property type="protein sequence ID" value="OIV97087.1"/>
    <property type="molecule type" value="Genomic_DNA"/>
</dbReference>
<reference evidence="2 3" key="1">
    <citation type="journal article" date="2017" name="Plant Biotechnol. J.">
        <title>A comprehensive draft genome sequence for lupin (Lupinus angustifolius), an emerging health food: insights into plant-microbe interactions and legume evolution.</title>
        <authorList>
            <person name="Hane J.K."/>
            <person name="Ming Y."/>
            <person name="Kamphuis L.G."/>
            <person name="Nelson M.N."/>
            <person name="Garg G."/>
            <person name="Atkins C.A."/>
            <person name="Bayer P.E."/>
            <person name="Bravo A."/>
            <person name="Bringans S."/>
            <person name="Cannon S."/>
            <person name="Edwards D."/>
            <person name="Foley R."/>
            <person name="Gao L.L."/>
            <person name="Harrison M.J."/>
            <person name="Huang W."/>
            <person name="Hurgobin B."/>
            <person name="Li S."/>
            <person name="Liu C.W."/>
            <person name="McGrath A."/>
            <person name="Morahan G."/>
            <person name="Murray J."/>
            <person name="Weller J."/>
            <person name="Jian J."/>
            <person name="Singh K.B."/>
        </authorList>
    </citation>
    <scope>NUCLEOTIDE SEQUENCE [LARGE SCALE GENOMIC DNA]</scope>
    <source>
        <strain evidence="3">cv. Tanjil</strain>
        <tissue evidence="2">Whole plant</tissue>
    </source>
</reference>
<dbReference type="InterPro" id="IPR011042">
    <property type="entry name" value="6-blade_b-propeller_TolB-like"/>
</dbReference>
<keyword evidence="3" id="KW-1185">Reference proteome</keyword>
<dbReference type="STRING" id="3871.A0A1J7G9R0"/>
<feature type="domain" description="Glucose/Sorbosone dehydrogenase" evidence="1">
    <location>
        <begin position="59"/>
        <end position="205"/>
    </location>
</feature>
<dbReference type="SUPFAM" id="SSF50952">
    <property type="entry name" value="Soluble quinoprotein glucose dehydrogenase"/>
    <property type="match status" value="1"/>
</dbReference>
<dbReference type="OMA" id="THSEINN"/>
<dbReference type="PANTHER" id="PTHR19328">
    <property type="entry name" value="HEDGEHOG-INTERACTING PROTEIN"/>
    <property type="match status" value="1"/>
</dbReference>
<dbReference type="InterPro" id="IPR011041">
    <property type="entry name" value="Quinoprot_gluc/sorb_DH_b-prop"/>
</dbReference>
<dbReference type="Gene3D" id="2.120.10.30">
    <property type="entry name" value="TolB, C-terminal domain"/>
    <property type="match status" value="1"/>
</dbReference>
<gene>
    <name evidence="2" type="ORF">TanjilG_14001</name>
</gene>
<name>A0A1J7G9R0_LUPAN</name>
<accession>A0A1J7G9R0</accession>
<proteinExistence type="predicted"/>
<evidence type="ECO:0000313" key="2">
    <source>
        <dbReference type="EMBL" id="OIV97087.1"/>
    </source>
</evidence>
<sequence>MRNPRCYGRCACNSDVNCDPSELGPDDGILPCQFHSVVAEFTVNGTSSKPSKAKSANPSEVRRIFSIGIPYSRGHAGQILFGPEDGYLYLMLADGSNRDDPYNFAQNKRSLLGKILRIDVNNVPSTQEINDKGLWGNYSIPMDNPYINDKELQPEIWAIGFKNPWRCSFDSQRPSYFLCGDAGQDQYEEIDMVKKGQNYGWRIYEGPFLFHPSQSPIGNNSVSSINPTFPILGYSHSDIDNITGSASIIGGYFYRSMTDPCLYGRYLYTDLYAGSIMVGIESPESSRNFSSAKITSMCAHDSPMPCSFVHGSPIPSLGF</sequence>
<dbReference type="Proteomes" id="UP000188354">
    <property type="component" value="Chromosome LG15"/>
</dbReference>
<organism evidence="2 3">
    <name type="scientific">Lupinus angustifolius</name>
    <name type="common">Narrow-leaved blue lupine</name>
    <dbReference type="NCBI Taxonomy" id="3871"/>
    <lineage>
        <taxon>Eukaryota</taxon>
        <taxon>Viridiplantae</taxon>
        <taxon>Streptophyta</taxon>
        <taxon>Embryophyta</taxon>
        <taxon>Tracheophyta</taxon>
        <taxon>Spermatophyta</taxon>
        <taxon>Magnoliopsida</taxon>
        <taxon>eudicotyledons</taxon>
        <taxon>Gunneridae</taxon>
        <taxon>Pentapetalae</taxon>
        <taxon>rosids</taxon>
        <taxon>fabids</taxon>
        <taxon>Fabales</taxon>
        <taxon>Fabaceae</taxon>
        <taxon>Papilionoideae</taxon>
        <taxon>50 kb inversion clade</taxon>
        <taxon>genistoids sensu lato</taxon>
        <taxon>core genistoids</taxon>
        <taxon>Genisteae</taxon>
        <taxon>Lupinus</taxon>
    </lineage>
</organism>
<dbReference type="AlphaFoldDB" id="A0A1J7G9R0"/>
<evidence type="ECO:0000259" key="1">
    <source>
        <dbReference type="Pfam" id="PF07995"/>
    </source>
</evidence>